<organism evidence="2 3">
    <name type="scientific">Streptomyces fildesensis</name>
    <dbReference type="NCBI Taxonomy" id="375757"/>
    <lineage>
        <taxon>Bacteria</taxon>
        <taxon>Bacillati</taxon>
        <taxon>Actinomycetota</taxon>
        <taxon>Actinomycetes</taxon>
        <taxon>Kitasatosporales</taxon>
        <taxon>Streptomycetaceae</taxon>
        <taxon>Streptomyces</taxon>
    </lineage>
</organism>
<keyword evidence="1" id="KW-1133">Transmembrane helix</keyword>
<proteinExistence type="predicted"/>
<evidence type="ECO:0000313" key="2">
    <source>
        <dbReference type="EMBL" id="MFI9103619.1"/>
    </source>
</evidence>
<dbReference type="RefSeq" id="WP_399652914.1">
    <property type="nucleotide sequence ID" value="NZ_JBITYG010000007.1"/>
</dbReference>
<keyword evidence="1" id="KW-0472">Membrane</keyword>
<accession>A0ABW8CB36</accession>
<protein>
    <recommendedName>
        <fullName evidence="4">Secreted protein</fullName>
    </recommendedName>
</protein>
<evidence type="ECO:0008006" key="4">
    <source>
        <dbReference type="Google" id="ProtNLM"/>
    </source>
</evidence>
<reference evidence="2 3" key="1">
    <citation type="submission" date="2024-10" db="EMBL/GenBank/DDBJ databases">
        <title>The Natural Products Discovery Center: Release of the First 8490 Sequenced Strains for Exploring Actinobacteria Biosynthetic Diversity.</title>
        <authorList>
            <person name="Kalkreuter E."/>
            <person name="Kautsar S.A."/>
            <person name="Yang D."/>
            <person name="Bader C.D."/>
            <person name="Teijaro C.N."/>
            <person name="Fluegel L."/>
            <person name="Davis C.M."/>
            <person name="Simpson J.R."/>
            <person name="Lauterbach L."/>
            <person name="Steele A.D."/>
            <person name="Gui C."/>
            <person name="Meng S."/>
            <person name="Li G."/>
            <person name="Viehrig K."/>
            <person name="Ye F."/>
            <person name="Su P."/>
            <person name="Kiefer A.F."/>
            <person name="Nichols A."/>
            <person name="Cepeda A.J."/>
            <person name="Yan W."/>
            <person name="Fan B."/>
            <person name="Jiang Y."/>
            <person name="Adhikari A."/>
            <person name="Zheng C.-J."/>
            <person name="Schuster L."/>
            <person name="Cowan T.M."/>
            <person name="Smanski M.J."/>
            <person name="Chevrette M.G."/>
            <person name="De Carvalho L.P.S."/>
            <person name="Shen B."/>
        </authorList>
    </citation>
    <scope>NUCLEOTIDE SEQUENCE [LARGE SCALE GENOMIC DNA]</scope>
    <source>
        <strain evidence="2 3">NPDC053399</strain>
    </source>
</reference>
<dbReference type="EMBL" id="JBITYG010000007">
    <property type="protein sequence ID" value="MFI9103619.1"/>
    <property type="molecule type" value="Genomic_DNA"/>
</dbReference>
<comment type="caution">
    <text evidence="2">The sequence shown here is derived from an EMBL/GenBank/DDBJ whole genome shotgun (WGS) entry which is preliminary data.</text>
</comment>
<gene>
    <name evidence="2" type="ORF">ACIGXA_24135</name>
</gene>
<name>A0ABW8CB36_9ACTN</name>
<keyword evidence="3" id="KW-1185">Reference proteome</keyword>
<feature type="transmembrane region" description="Helical" evidence="1">
    <location>
        <begin position="7"/>
        <end position="30"/>
    </location>
</feature>
<evidence type="ECO:0000313" key="3">
    <source>
        <dbReference type="Proteomes" id="UP001614394"/>
    </source>
</evidence>
<keyword evidence="1" id="KW-0812">Transmembrane</keyword>
<sequence>MSVDWSALGHVAVVSVGATVGIVVVFALGVRALATREPGPDGTSNGQGTLALAGLCFAACAAVIGYGLYLIVPQFH</sequence>
<evidence type="ECO:0000256" key="1">
    <source>
        <dbReference type="SAM" id="Phobius"/>
    </source>
</evidence>
<dbReference type="Proteomes" id="UP001614394">
    <property type="component" value="Unassembled WGS sequence"/>
</dbReference>
<feature type="transmembrane region" description="Helical" evidence="1">
    <location>
        <begin position="50"/>
        <end position="72"/>
    </location>
</feature>